<keyword evidence="4" id="KW-0677">Repeat</keyword>
<evidence type="ECO:0000256" key="3">
    <source>
        <dbReference type="ARBA" id="ARBA00022723"/>
    </source>
</evidence>
<accession>T1A6H9</accession>
<reference evidence="9" key="1">
    <citation type="submission" date="2013-08" db="EMBL/GenBank/DDBJ databases">
        <authorList>
            <person name="Mendez C."/>
            <person name="Richter M."/>
            <person name="Ferrer M."/>
            <person name="Sanchez J."/>
        </authorList>
    </citation>
    <scope>NUCLEOTIDE SEQUENCE</scope>
</reference>
<dbReference type="GO" id="GO:0046872">
    <property type="term" value="F:metal ion binding"/>
    <property type="evidence" value="ECO:0007669"/>
    <property type="project" value="UniProtKB-KW"/>
</dbReference>
<dbReference type="InterPro" id="IPR017896">
    <property type="entry name" value="4Fe4S_Fe-S-bd"/>
</dbReference>
<dbReference type="InterPro" id="IPR050572">
    <property type="entry name" value="Fe-S_Ferredoxin"/>
</dbReference>
<organism evidence="9">
    <name type="scientific">mine drainage metagenome</name>
    <dbReference type="NCBI Taxonomy" id="410659"/>
    <lineage>
        <taxon>unclassified sequences</taxon>
        <taxon>metagenomes</taxon>
        <taxon>ecological metagenomes</taxon>
    </lineage>
</organism>
<feature type="domain" description="4Fe-4S ferredoxin-type" evidence="8">
    <location>
        <begin position="8"/>
        <end position="37"/>
    </location>
</feature>
<evidence type="ECO:0000313" key="9">
    <source>
        <dbReference type="EMBL" id="EQD56261.1"/>
    </source>
</evidence>
<keyword evidence="2" id="KW-0004">4Fe-4S</keyword>
<evidence type="ECO:0000256" key="4">
    <source>
        <dbReference type="ARBA" id="ARBA00022737"/>
    </source>
</evidence>
<dbReference type="Gene3D" id="3.30.70.3270">
    <property type="match status" value="1"/>
</dbReference>
<evidence type="ECO:0000256" key="6">
    <source>
        <dbReference type="ARBA" id="ARBA00023004"/>
    </source>
</evidence>
<reference evidence="9" key="2">
    <citation type="journal article" date="2014" name="ISME J.">
        <title>Microbial stratification in low pH oxic and suboxic macroscopic growths along an acid mine drainage.</title>
        <authorList>
            <person name="Mendez-Garcia C."/>
            <person name="Mesa V."/>
            <person name="Sprenger R.R."/>
            <person name="Richter M."/>
            <person name="Diez M.S."/>
            <person name="Solano J."/>
            <person name="Bargiela R."/>
            <person name="Golyshina O.V."/>
            <person name="Manteca A."/>
            <person name="Ramos J.L."/>
            <person name="Gallego J.R."/>
            <person name="Llorente I."/>
            <person name="Martins Dos Santos V.A."/>
            <person name="Jensen O.N."/>
            <person name="Pelaez A.I."/>
            <person name="Sanchez J."/>
            <person name="Ferrer M."/>
        </authorList>
    </citation>
    <scope>NUCLEOTIDE SEQUENCE</scope>
</reference>
<dbReference type="Pfam" id="PF00037">
    <property type="entry name" value="Fer4"/>
    <property type="match status" value="2"/>
</dbReference>
<dbReference type="InterPro" id="IPR017900">
    <property type="entry name" value="4Fe4S_Fe_S_CS"/>
</dbReference>
<feature type="domain" description="4Fe-4S ferredoxin-type" evidence="8">
    <location>
        <begin position="45"/>
        <end position="65"/>
    </location>
</feature>
<evidence type="ECO:0000256" key="1">
    <source>
        <dbReference type="ARBA" id="ARBA00022448"/>
    </source>
</evidence>
<evidence type="ECO:0000256" key="5">
    <source>
        <dbReference type="ARBA" id="ARBA00022982"/>
    </source>
</evidence>
<proteinExistence type="predicted"/>
<dbReference type="GO" id="GO:0051539">
    <property type="term" value="F:4 iron, 4 sulfur cluster binding"/>
    <property type="evidence" value="ECO:0007669"/>
    <property type="project" value="UniProtKB-KW"/>
</dbReference>
<dbReference type="Gene3D" id="3.30.70.20">
    <property type="match status" value="1"/>
</dbReference>
<dbReference type="AlphaFoldDB" id="T1A6H9"/>
<keyword evidence="1" id="KW-0813">Transport</keyword>
<keyword evidence="7" id="KW-0411">Iron-sulfur</keyword>
<evidence type="ECO:0000259" key="8">
    <source>
        <dbReference type="PROSITE" id="PS51379"/>
    </source>
</evidence>
<dbReference type="PROSITE" id="PS51379">
    <property type="entry name" value="4FE4S_FER_2"/>
    <property type="match status" value="2"/>
</dbReference>
<dbReference type="PANTHER" id="PTHR43687">
    <property type="entry name" value="ADENYLYLSULFATE REDUCTASE, BETA SUBUNIT"/>
    <property type="match status" value="1"/>
</dbReference>
<protein>
    <submittedName>
        <fullName evidence="9">4Fe-4S ferredoxin iron-sulfur-binding domain-containing protein</fullName>
    </submittedName>
</protein>
<sequence length="74" mass="7672">VAGAGGIVVVTIDETSCVLCGLCTGVCPPNALELTRERLEVLAHCTDCGWCVPFCPVGAISGVRLKTARRSGRL</sequence>
<keyword evidence="5" id="KW-0249">Electron transport</keyword>
<evidence type="ECO:0000256" key="2">
    <source>
        <dbReference type="ARBA" id="ARBA00022485"/>
    </source>
</evidence>
<dbReference type="EMBL" id="AUZZ01003710">
    <property type="protein sequence ID" value="EQD56261.1"/>
    <property type="molecule type" value="Genomic_DNA"/>
</dbReference>
<name>T1A6H9_9ZZZZ</name>
<dbReference type="PROSITE" id="PS00198">
    <property type="entry name" value="4FE4S_FER_1"/>
    <property type="match status" value="2"/>
</dbReference>
<comment type="caution">
    <text evidence="9">The sequence shown here is derived from an EMBL/GenBank/DDBJ whole genome shotgun (WGS) entry which is preliminary data.</text>
</comment>
<gene>
    <name evidence="9" type="ORF">B2A_05345</name>
</gene>
<dbReference type="PANTHER" id="PTHR43687:SF6">
    <property type="entry name" value="L-ASPARTATE SEMIALDEHYDE SULFURTRANSFERASE IRON-SULFUR SUBUNIT"/>
    <property type="match status" value="1"/>
</dbReference>
<dbReference type="SUPFAM" id="SSF54862">
    <property type="entry name" value="4Fe-4S ferredoxins"/>
    <property type="match status" value="1"/>
</dbReference>
<keyword evidence="3" id="KW-0479">Metal-binding</keyword>
<keyword evidence="6" id="KW-0408">Iron</keyword>
<evidence type="ECO:0000256" key="7">
    <source>
        <dbReference type="ARBA" id="ARBA00023014"/>
    </source>
</evidence>
<feature type="non-terminal residue" evidence="9">
    <location>
        <position position="1"/>
    </location>
</feature>